<dbReference type="GO" id="GO:0003700">
    <property type="term" value="F:DNA-binding transcription factor activity"/>
    <property type="evidence" value="ECO:0007669"/>
    <property type="project" value="TreeGrafter"/>
</dbReference>
<comment type="caution">
    <text evidence="6">The sequence shown here is derived from an EMBL/GenBank/DDBJ whole genome shotgun (WGS) entry which is preliminary data.</text>
</comment>
<keyword evidence="3" id="KW-0804">Transcription</keyword>
<dbReference type="Pfam" id="PF16859">
    <property type="entry name" value="TetR_C_11"/>
    <property type="match status" value="1"/>
</dbReference>
<proteinExistence type="predicted"/>
<dbReference type="InterPro" id="IPR009057">
    <property type="entry name" value="Homeodomain-like_sf"/>
</dbReference>
<keyword evidence="1" id="KW-0805">Transcription regulation</keyword>
<dbReference type="Proteomes" id="UP000550729">
    <property type="component" value="Unassembled WGS sequence"/>
</dbReference>
<dbReference type="SUPFAM" id="SSF46689">
    <property type="entry name" value="Homeodomain-like"/>
    <property type="match status" value="1"/>
</dbReference>
<dbReference type="Gene3D" id="1.10.357.10">
    <property type="entry name" value="Tetracycline Repressor, domain 2"/>
    <property type="match status" value="1"/>
</dbReference>
<feature type="DNA-binding region" description="H-T-H motif" evidence="4">
    <location>
        <begin position="40"/>
        <end position="59"/>
    </location>
</feature>
<feature type="domain" description="HTH tetR-type" evidence="5">
    <location>
        <begin position="17"/>
        <end position="77"/>
    </location>
</feature>
<dbReference type="PANTHER" id="PTHR30055">
    <property type="entry name" value="HTH-TYPE TRANSCRIPTIONAL REGULATOR RUTR"/>
    <property type="match status" value="1"/>
</dbReference>
<evidence type="ECO:0000256" key="4">
    <source>
        <dbReference type="PROSITE-ProRule" id="PRU00335"/>
    </source>
</evidence>
<evidence type="ECO:0000313" key="6">
    <source>
        <dbReference type="EMBL" id="NMO04495.1"/>
    </source>
</evidence>
<dbReference type="InterPro" id="IPR001647">
    <property type="entry name" value="HTH_TetR"/>
</dbReference>
<reference evidence="6 7" key="1">
    <citation type="submission" date="2020-04" db="EMBL/GenBank/DDBJ databases">
        <title>Gordonia sp. nov. TBRC 11910.</title>
        <authorList>
            <person name="Suriyachadkun C."/>
        </authorList>
    </citation>
    <scope>NUCLEOTIDE SEQUENCE [LARGE SCALE GENOMIC DNA]</scope>
    <source>
        <strain evidence="6 7">TBRC 11910</strain>
    </source>
</reference>
<evidence type="ECO:0000259" key="5">
    <source>
        <dbReference type="PROSITE" id="PS50977"/>
    </source>
</evidence>
<dbReference type="GO" id="GO:0000976">
    <property type="term" value="F:transcription cis-regulatory region binding"/>
    <property type="evidence" value="ECO:0007669"/>
    <property type="project" value="TreeGrafter"/>
</dbReference>
<dbReference type="InterPro" id="IPR011075">
    <property type="entry name" value="TetR_C"/>
</dbReference>
<sequence>MSALETGAGRFTHGRAARVREAVLDATMTVLSDKGWAGLTIPEVAAQAGVHDTTVYRRWGTRERLVVDALLDAADVQLPIPDTGSLHDDLVGFVTELITLTTTPLGIALAHALSAPADDPAIVDACSRYFRTRFETASAIIDRAIARGDVPPTADGTLAIEMLTAPIHFRTLISHHPLDDTFPQRLTNMIIAGLHSVEG</sequence>
<dbReference type="Gene3D" id="1.10.10.60">
    <property type="entry name" value="Homeodomain-like"/>
    <property type="match status" value="1"/>
</dbReference>
<dbReference type="Pfam" id="PF00440">
    <property type="entry name" value="TetR_N"/>
    <property type="match status" value="1"/>
</dbReference>
<keyword evidence="2 4" id="KW-0238">DNA-binding</keyword>
<name>A0A848L672_9ACTN</name>
<dbReference type="PANTHER" id="PTHR30055:SF148">
    <property type="entry name" value="TETR-FAMILY TRANSCRIPTIONAL REGULATOR"/>
    <property type="match status" value="1"/>
</dbReference>
<accession>A0A848L672</accession>
<keyword evidence="7" id="KW-1185">Reference proteome</keyword>
<gene>
    <name evidence="6" type="ORF">HH308_25070</name>
</gene>
<dbReference type="EMBL" id="JABBNB010000036">
    <property type="protein sequence ID" value="NMO04495.1"/>
    <property type="molecule type" value="Genomic_DNA"/>
</dbReference>
<evidence type="ECO:0000256" key="1">
    <source>
        <dbReference type="ARBA" id="ARBA00023015"/>
    </source>
</evidence>
<dbReference type="PRINTS" id="PR00455">
    <property type="entry name" value="HTHTETR"/>
</dbReference>
<evidence type="ECO:0000256" key="2">
    <source>
        <dbReference type="ARBA" id="ARBA00023125"/>
    </source>
</evidence>
<dbReference type="AlphaFoldDB" id="A0A848L672"/>
<dbReference type="InterPro" id="IPR036271">
    <property type="entry name" value="Tet_transcr_reg_TetR-rel_C_sf"/>
</dbReference>
<organism evidence="6 7">
    <name type="scientific">Gordonia asplenii</name>
    <dbReference type="NCBI Taxonomy" id="2725283"/>
    <lineage>
        <taxon>Bacteria</taxon>
        <taxon>Bacillati</taxon>
        <taxon>Actinomycetota</taxon>
        <taxon>Actinomycetes</taxon>
        <taxon>Mycobacteriales</taxon>
        <taxon>Gordoniaceae</taxon>
        <taxon>Gordonia</taxon>
    </lineage>
</organism>
<dbReference type="PROSITE" id="PS50977">
    <property type="entry name" value="HTH_TETR_2"/>
    <property type="match status" value="1"/>
</dbReference>
<protein>
    <submittedName>
        <fullName evidence="6">TetR/AcrR family transcriptional regulator</fullName>
    </submittedName>
</protein>
<dbReference type="SUPFAM" id="SSF48498">
    <property type="entry name" value="Tetracyclin repressor-like, C-terminal domain"/>
    <property type="match status" value="1"/>
</dbReference>
<dbReference type="RefSeq" id="WP_170196999.1">
    <property type="nucleotide sequence ID" value="NZ_JABBNB010000036.1"/>
</dbReference>
<dbReference type="InterPro" id="IPR050109">
    <property type="entry name" value="HTH-type_TetR-like_transc_reg"/>
</dbReference>
<evidence type="ECO:0000313" key="7">
    <source>
        <dbReference type="Proteomes" id="UP000550729"/>
    </source>
</evidence>
<evidence type="ECO:0000256" key="3">
    <source>
        <dbReference type="ARBA" id="ARBA00023163"/>
    </source>
</evidence>